<dbReference type="Proteomes" id="UP001187192">
    <property type="component" value="Unassembled WGS sequence"/>
</dbReference>
<protein>
    <recommendedName>
        <fullName evidence="1">KIB1-4 beta-propeller domain-containing protein</fullName>
    </recommendedName>
</protein>
<evidence type="ECO:0000259" key="1">
    <source>
        <dbReference type="Pfam" id="PF03478"/>
    </source>
</evidence>
<dbReference type="Pfam" id="PF03478">
    <property type="entry name" value="Beta-prop_KIB1-4"/>
    <property type="match status" value="1"/>
</dbReference>
<organism evidence="2 3">
    <name type="scientific">Ficus carica</name>
    <name type="common">Common fig</name>
    <dbReference type="NCBI Taxonomy" id="3494"/>
    <lineage>
        <taxon>Eukaryota</taxon>
        <taxon>Viridiplantae</taxon>
        <taxon>Streptophyta</taxon>
        <taxon>Embryophyta</taxon>
        <taxon>Tracheophyta</taxon>
        <taxon>Spermatophyta</taxon>
        <taxon>Magnoliopsida</taxon>
        <taxon>eudicotyledons</taxon>
        <taxon>Gunneridae</taxon>
        <taxon>Pentapetalae</taxon>
        <taxon>rosids</taxon>
        <taxon>fabids</taxon>
        <taxon>Rosales</taxon>
        <taxon>Moraceae</taxon>
        <taxon>Ficeae</taxon>
        <taxon>Ficus</taxon>
    </lineage>
</organism>
<dbReference type="AlphaFoldDB" id="A0AA88AKG2"/>
<name>A0AA88AKG2_FICCA</name>
<dbReference type="InterPro" id="IPR050942">
    <property type="entry name" value="F-box_BR-signaling"/>
</dbReference>
<comment type="caution">
    <text evidence="2">The sequence shown here is derived from an EMBL/GenBank/DDBJ whole genome shotgun (WGS) entry which is preliminary data.</text>
</comment>
<dbReference type="EMBL" id="BTGU01000065">
    <property type="protein sequence ID" value="GMN56658.1"/>
    <property type="molecule type" value="Genomic_DNA"/>
</dbReference>
<evidence type="ECO:0000313" key="2">
    <source>
        <dbReference type="EMBL" id="GMN56658.1"/>
    </source>
</evidence>
<dbReference type="InterPro" id="IPR005174">
    <property type="entry name" value="KIB1-4_b-propeller"/>
</dbReference>
<reference evidence="2" key="1">
    <citation type="submission" date="2023-07" db="EMBL/GenBank/DDBJ databases">
        <title>draft genome sequence of fig (Ficus carica).</title>
        <authorList>
            <person name="Takahashi T."/>
            <person name="Nishimura K."/>
        </authorList>
    </citation>
    <scope>NUCLEOTIDE SEQUENCE</scope>
</reference>
<dbReference type="PANTHER" id="PTHR44259">
    <property type="entry name" value="OS07G0183000 PROTEIN-RELATED"/>
    <property type="match status" value="1"/>
</dbReference>
<gene>
    <name evidence="2" type="ORF">TIFTF001_025773</name>
</gene>
<dbReference type="PANTHER" id="PTHR44259:SF114">
    <property type="entry name" value="OS06G0707300 PROTEIN"/>
    <property type="match status" value="1"/>
</dbReference>
<feature type="domain" description="KIB1-4 beta-propeller" evidence="1">
    <location>
        <begin position="64"/>
        <end position="155"/>
    </location>
</feature>
<sequence>MTLEKLESLTDYLRFSGTCAEWHSIAKDNENKRITMPRCHQVPMLLIPSHEDQHTWSAYNVLNNEFLSTKLSILNGKRFGGSSEGWLVAVEDNFSVTLYKPFSMANDGSCSNTDLRIRLPSLFPPPCPEEWDYHVFKAIITADPIENPTDCIVVIDSTPYMFLEN</sequence>
<keyword evidence="3" id="KW-1185">Reference proteome</keyword>
<accession>A0AA88AKG2</accession>
<evidence type="ECO:0000313" key="3">
    <source>
        <dbReference type="Proteomes" id="UP001187192"/>
    </source>
</evidence>
<proteinExistence type="predicted"/>